<evidence type="ECO:0000256" key="4">
    <source>
        <dbReference type="ARBA" id="ARBA00022801"/>
    </source>
</evidence>
<comment type="subcellular location">
    <subcellularLocation>
        <location evidence="1">Golgi apparatus membrane</location>
        <topology evidence="1">Single-pass type II membrane protein</topology>
    </subcellularLocation>
</comment>
<reference evidence="13" key="2">
    <citation type="submission" date="2025-08" db="UniProtKB">
        <authorList>
            <consortium name="Ensembl"/>
        </authorList>
    </citation>
    <scope>IDENTIFICATION</scope>
</reference>
<evidence type="ECO:0000256" key="6">
    <source>
        <dbReference type="ARBA" id="ARBA00022989"/>
    </source>
</evidence>
<comment type="catalytic activity">
    <reaction evidence="11">
        <text>N-{alpha-Glc-(1-&gt;3)-alpha-Man-(1-&gt;2)-alpha-Man-(1-&gt;2)-alpha-Man-(1-&gt;3)-[alpha-Man-(1-&gt;2)-alpha-Man-(1-&gt;3)-[alpha-Man-(1-&gt;2)-alpha-Man-(1-&gt;6)]-alpha-Man-(1-&gt;6)]-beta-Man-(1-&gt;4)-beta-GlcNAc-(1-&gt;4)-beta-GlcNAc}-L-asparaginyl-[protein] + H2O = alpha-D-glucosyl-(1-&gt;3)-D-mannopyranose + N(4)-{alpha-D-Man-(1-&gt;2)-alpha-D-Man-(1-&gt;3)-[alpha-D-Man-(1-&gt;2)-alpha-D-Man-(1-&gt;3)-[alpha-D-Man-(1-&gt;2)-alpha-D-Man-(1-&gt;6)]-alpha-D-Man-(1-&gt;6)]-beta-D-Man-(1-&gt;4)-beta-D-GlaNAc-(1-&gt;4)-beta-D-GlcNAc}-L-asparaginyl-[protein] (N-glucan mannose isomer 8A1,2,3B1,2)</text>
        <dbReference type="Rhea" id="RHEA:54824"/>
        <dbReference type="Rhea" id="RHEA-COMP:14010"/>
        <dbReference type="Rhea" id="RHEA-COMP:14011"/>
        <dbReference type="ChEBI" id="CHEBI:15377"/>
        <dbReference type="ChEBI" id="CHEBI:52996"/>
        <dbReference type="ChEBI" id="CHEBI:59080"/>
        <dbReference type="ChEBI" id="CHEBI:60627"/>
        <dbReference type="EC" id="3.2.1.130"/>
    </reaction>
</comment>
<evidence type="ECO:0000256" key="2">
    <source>
        <dbReference type="ARBA" id="ARBA00009559"/>
    </source>
</evidence>
<gene>
    <name evidence="13" type="primary">MANEA</name>
</gene>
<keyword evidence="6 12" id="KW-1133">Transmembrane helix</keyword>
<evidence type="ECO:0000313" key="14">
    <source>
        <dbReference type="Proteomes" id="UP000016666"/>
    </source>
</evidence>
<reference evidence="13" key="3">
    <citation type="submission" date="2025-09" db="UniProtKB">
        <authorList>
            <consortium name="Ensembl"/>
        </authorList>
    </citation>
    <scope>IDENTIFICATION</scope>
</reference>
<evidence type="ECO:0000256" key="3">
    <source>
        <dbReference type="ARBA" id="ARBA00022692"/>
    </source>
</evidence>
<keyword evidence="8 12" id="KW-0472">Membrane</keyword>
<dbReference type="GeneTree" id="ENSGT00390000016054"/>
<accession>A0A493TIS7</accession>
<feature type="transmembrane region" description="Helical" evidence="12">
    <location>
        <begin position="76"/>
        <end position="93"/>
    </location>
</feature>
<dbReference type="GO" id="GO:0000139">
    <property type="term" value="C:Golgi membrane"/>
    <property type="evidence" value="ECO:0007669"/>
    <property type="project" value="UniProtKB-SubCell"/>
</dbReference>
<organism evidence="13 14">
    <name type="scientific">Anas platyrhynchos platyrhynchos</name>
    <name type="common">Northern mallard</name>
    <dbReference type="NCBI Taxonomy" id="8840"/>
    <lineage>
        <taxon>Eukaryota</taxon>
        <taxon>Metazoa</taxon>
        <taxon>Chordata</taxon>
        <taxon>Craniata</taxon>
        <taxon>Vertebrata</taxon>
        <taxon>Euteleostomi</taxon>
        <taxon>Archelosauria</taxon>
        <taxon>Archosauria</taxon>
        <taxon>Dinosauria</taxon>
        <taxon>Saurischia</taxon>
        <taxon>Theropoda</taxon>
        <taxon>Coelurosauria</taxon>
        <taxon>Aves</taxon>
        <taxon>Neognathae</taxon>
        <taxon>Galloanserae</taxon>
        <taxon>Anseriformes</taxon>
        <taxon>Anatidae</taxon>
        <taxon>Anatinae</taxon>
        <taxon>Anas</taxon>
    </lineage>
</organism>
<protein>
    <recommendedName>
        <fullName evidence="10">Glycoprotein endo-alpha-1,2-mannosidase</fullName>
        <ecNumber evidence="9">3.2.1.130</ecNumber>
    </recommendedName>
</protein>
<sequence>MTWKRINTGKRRGTGIKELTTYDLNCLHKKFSHILRCLFQKNQKDFQFFKYLCCCQNPSVWILNYDIMARFRRRTCIILLLFILFICSIMMALKTLRPDRAGFGDPFGLGLLPELQQRTELLDNKQNSLNRVHGDTVTQISNMRAVAVNTMKASMPPVNKLEEELSSPNYNFHIFYYSWFGNPQFDGKYIHWNHPLLPHWDPKIANNYPKGRHNPPEDIGANFYPELGSYSSKDPSVIEAHMKQMLSASIAAHLSGLTCLSDSILF</sequence>
<dbReference type="InterPro" id="IPR026071">
    <property type="entry name" value="Glyco_Hydrolase_99"/>
</dbReference>
<evidence type="ECO:0000256" key="5">
    <source>
        <dbReference type="ARBA" id="ARBA00022968"/>
    </source>
</evidence>
<dbReference type="PANTHER" id="PTHR13572">
    <property type="entry name" value="ENDO-ALPHA-1,2-MANNOSIDASE"/>
    <property type="match status" value="1"/>
</dbReference>
<dbReference type="Proteomes" id="UP000016666">
    <property type="component" value="Chromosome 3"/>
</dbReference>
<dbReference type="Gene3D" id="3.20.20.80">
    <property type="entry name" value="Glycosidases"/>
    <property type="match status" value="1"/>
</dbReference>
<evidence type="ECO:0000256" key="7">
    <source>
        <dbReference type="ARBA" id="ARBA00023034"/>
    </source>
</evidence>
<dbReference type="EC" id="3.2.1.130" evidence="9"/>
<evidence type="ECO:0000256" key="9">
    <source>
        <dbReference type="ARBA" id="ARBA00038876"/>
    </source>
</evidence>
<proteinExistence type="inferred from homology"/>
<evidence type="ECO:0000313" key="13">
    <source>
        <dbReference type="Ensembl" id="ENSAPLP00000025802.1"/>
    </source>
</evidence>
<evidence type="ECO:0000256" key="10">
    <source>
        <dbReference type="ARBA" id="ARBA00039288"/>
    </source>
</evidence>
<dbReference type="Pfam" id="PF16317">
    <property type="entry name" value="Glyco_hydro_99"/>
    <property type="match status" value="1"/>
</dbReference>
<keyword evidence="3 12" id="KW-0812">Transmembrane</keyword>
<evidence type="ECO:0000256" key="11">
    <source>
        <dbReference type="ARBA" id="ARBA00049330"/>
    </source>
</evidence>
<evidence type="ECO:0000256" key="1">
    <source>
        <dbReference type="ARBA" id="ARBA00004323"/>
    </source>
</evidence>
<comment type="similarity">
    <text evidence="2">Belongs to the glycosyl hydrolase 99 family.</text>
</comment>
<dbReference type="Ensembl" id="ENSAPLT00000040005.1">
    <property type="protein sequence ID" value="ENSAPLP00000025802.1"/>
    <property type="gene ID" value="ENSAPLG00000005108.2"/>
</dbReference>
<keyword evidence="5" id="KW-0735">Signal-anchor</keyword>
<keyword evidence="4" id="KW-0378">Hydrolase</keyword>
<evidence type="ECO:0000256" key="12">
    <source>
        <dbReference type="SAM" id="Phobius"/>
    </source>
</evidence>
<evidence type="ECO:0000256" key="8">
    <source>
        <dbReference type="ARBA" id="ARBA00023136"/>
    </source>
</evidence>
<keyword evidence="14" id="KW-1185">Reference proteome</keyword>
<reference evidence="13 14" key="1">
    <citation type="submission" date="2017-10" db="EMBL/GenBank/DDBJ databases">
        <title>A new Pekin duck reference genome.</title>
        <authorList>
            <person name="Hou Z.-C."/>
            <person name="Zhou Z.-K."/>
            <person name="Zhu F."/>
            <person name="Hou S.-S."/>
        </authorList>
    </citation>
    <scope>NUCLEOTIDE SEQUENCE [LARGE SCALE GENOMIC DNA]</scope>
</reference>
<name>A0A493TIS7_ANAPP</name>
<keyword evidence="7" id="KW-0333">Golgi apparatus</keyword>
<dbReference type="PANTHER" id="PTHR13572:SF1">
    <property type="entry name" value="GLYCOPROTEIN ENDO-ALPHA-1,2-MANNOSIDASE"/>
    <property type="match status" value="1"/>
</dbReference>
<dbReference type="AlphaFoldDB" id="A0A493TIS7"/>
<dbReference type="GO" id="GO:0004569">
    <property type="term" value="F:glycoprotein endo-alpha-1,2-mannosidase activity"/>
    <property type="evidence" value="ECO:0007669"/>
    <property type="project" value="UniProtKB-EC"/>
</dbReference>